<evidence type="ECO:0000256" key="9">
    <source>
        <dbReference type="ARBA" id="ARBA00022989"/>
    </source>
</evidence>
<dbReference type="PANTHER" id="PTHR10806:SF40">
    <property type="entry name" value="SIGNAL PEPTIDASE I"/>
    <property type="match status" value="1"/>
</dbReference>
<comment type="similarity">
    <text evidence="3">Belongs to the peptidase S26B family.</text>
</comment>
<keyword evidence="10" id="KW-0472">Membrane</keyword>
<evidence type="ECO:0000259" key="11">
    <source>
        <dbReference type="Pfam" id="PF00717"/>
    </source>
</evidence>
<dbReference type="NCBIfam" id="TIGR02228">
    <property type="entry name" value="sigpep_I_arch"/>
    <property type="match status" value="1"/>
</dbReference>
<organism evidence="12 13">
    <name type="scientific">Genlisea aurea</name>
    <dbReference type="NCBI Taxonomy" id="192259"/>
    <lineage>
        <taxon>Eukaryota</taxon>
        <taxon>Viridiplantae</taxon>
        <taxon>Streptophyta</taxon>
        <taxon>Embryophyta</taxon>
        <taxon>Tracheophyta</taxon>
        <taxon>Spermatophyta</taxon>
        <taxon>Magnoliopsida</taxon>
        <taxon>eudicotyledons</taxon>
        <taxon>Gunneridae</taxon>
        <taxon>Pentapetalae</taxon>
        <taxon>asterids</taxon>
        <taxon>lamiids</taxon>
        <taxon>Lamiales</taxon>
        <taxon>Lentibulariaceae</taxon>
        <taxon>Genlisea</taxon>
    </lineage>
</organism>
<evidence type="ECO:0000313" key="13">
    <source>
        <dbReference type="Proteomes" id="UP000015453"/>
    </source>
</evidence>
<accession>S8CFC2</accession>
<evidence type="ECO:0000256" key="4">
    <source>
        <dbReference type="ARBA" id="ARBA00013208"/>
    </source>
</evidence>
<evidence type="ECO:0000256" key="8">
    <source>
        <dbReference type="ARBA" id="ARBA00022968"/>
    </source>
</evidence>
<dbReference type="FunFam" id="2.10.109.10:FF:000003">
    <property type="entry name" value="Signal peptidase complex catalytic subunit SEC11"/>
    <property type="match status" value="1"/>
</dbReference>
<dbReference type="Pfam" id="PF00717">
    <property type="entry name" value="Peptidase_S24"/>
    <property type="match status" value="1"/>
</dbReference>
<dbReference type="Proteomes" id="UP000015453">
    <property type="component" value="Unassembled WGS sequence"/>
</dbReference>
<evidence type="ECO:0000256" key="2">
    <source>
        <dbReference type="ARBA" id="ARBA00004606"/>
    </source>
</evidence>
<dbReference type="GO" id="GO:0006465">
    <property type="term" value="P:signal peptide processing"/>
    <property type="evidence" value="ECO:0007669"/>
    <property type="project" value="InterPro"/>
</dbReference>
<dbReference type="InterPro" id="IPR001733">
    <property type="entry name" value="Peptidase_S26B"/>
</dbReference>
<evidence type="ECO:0000313" key="12">
    <source>
        <dbReference type="EMBL" id="EPS65580.1"/>
    </source>
</evidence>
<reference evidence="12 13" key="1">
    <citation type="journal article" date="2013" name="BMC Genomics">
        <title>The miniature genome of a carnivorous plant Genlisea aurea contains a low number of genes and short non-coding sequences.</title>
        <authorList>
            <person name="Leushkin E.V."/>
            <person name="Sutormin R.A."/>
            <person name="Nabieva E.R."/>
            <person name="Penin A.A."/>
            <person name="Kondrashov A.S."/>
            <person name="Logacheva M.D."/>
        </authorList>
    </citation>
    <scope>NUCLEOTIDE SEQUENCE [LARGE SCALE GENOMIC DNA]</scope>
</reference>
<protein>
    <recommendedName>
        <fullName evidence="4">signal peptidase I</fullName>
        <ecNumber evidence="4">3.4.21.89</ecNumber>
    </recommendedName>
</protein>
<dbReference type="GO" id="GO:0005787">
    <property type="term" value="C:signal peptidase complex"/>
    <property type="evidence" value="ECO:0007669"/>
    <property type="project" value="UniProtKB-ARBA"/>
</dbReference>
<dbReference type="EC" id="3.4.21.89" evidence="4"/>
<comment type="subcellular location">
    <subcellularLocation>
        <location evidence="2">Membrane</location>
        <topology evidence="2">Single-pass type II membrane protein</topology>
    </subcellularLocation>
</comment>
<proteinExistence type="inferred from homology"/>
<dbReference type="EMBL" id="AUSU01004142">
    <property type="protein sequence ID" value="EPS65580.1"/>
    <property type="molecule type" value="Genomic_DNA"/>
</dbReference>
<sequence length="180" mass="20315">MEWIEETVHSIKSIRIRHTLHQTVTFGMVVCSALMIWKTLMCITGSESPIVVVLTGSMEPGFSRGDILFLHMNKDPIRAGEITVYNVNAREIPIVHRVIKIHERRGSGEVDIMTKGDNNDSDDLAFYAPHQSWLRQDQVLGRVVGFLPKIGYATIIMTEKPLVKYMLVGFMGFLVVTAKD</sequence>
<dbReference type="PRINTS" id="PR00728">
    <property type="entry name" value="SIGNALPTASE"/>
</dbReference>
<dbReference type="OrthoDB" id="10257561at2759"/>
<dbReference type="InterPro" id="IPR015927">
    <property type="entry name" value="Peptidase_S24_S26A/B/C"/>
</dbReference>
<keyword evidence="5" id="KW-0645">Protease</keyword>
<evidence type="ECO:0000256" key="6">
    <source>
        <dbReference type="ARBA" id="ARBA00022692"/>
    </source>
</evidence>
<dbReference type="InterPro" id="IPR036286">
    <property type="entry name" value="LexA/Signal_pep-like_sf"/>
</dbReference>
<dbReference type="PANTHER" id="PTHR10806">
    <property type="entry name" value="SIGNAL PEPTIDASE COMPLEX CATALYTIC SUBUNIT SEC11"/>
    <property type="match status" value="1"/>
</dbReference>
<keyword evidence="9" id="KW-1133">Transmembrane helix</keyword>
<keyword evidence="6" id="KW-0812">Transmembrane</keyword>
<evidence type="ECO:0000256" key="7">
    <source>
        <dbReference type="ARBA" id="ARBA00022801"/>
    </source>
</evidence>
<evidence type="ECO:0000256" key="5">
    <source>
        <dbReference type="ARBA" id="ARBA00022670"/>
    </source>
</evidence>
<name>S8CFC2_9LAMI</name>
<feature type="domain" description="Peptidase S24/S26A/S26B/S26C" evidence="11">
    <location>
        <begin position="37"/>
        <end position="102"/>
    </location>
</feature>
<comment type="catalytic activity">
    <reaction evidence="1">
        <text>Cleavage of hydrophobic, N-terminal signal or leader sequences from secreted and periplasmic proteins.</text>
        <dbReference type="EC" id="3.4.21.89"/>
    </reaction>
</comment>
<dbReference type="SUPFAM" id="SSF51306">
    <property type="entry name" value="LexA/Signal peptidase"/>
    <property type="match status" value="1"/>
</dbReference>
<keyword evidence="8" id="KW-0735">Signal-anchor</keyword>
<keyword evidence="7" id="KW-0378">Hydrolase</keyword>
<evidence type="ECO:0000256" key="1">
    <source>
        <dbReference type="ARBA" id="ARBA00000677"/>
    </source>
</evidence>
<evidence type="ECO:0000256" key="10">
    <source>
        <dbReference type="ARBA" id="ARBA00023136"/>
    </source>
</evidence>
<gene>
    <name evidence="12" type="ORF">M569_09196</name>
</gene>
<keyword evidence="13" id="KW-1185">Reference proteome</keyword>
<dbReference type="CDD" id="cd06462">
    <property type="entry name" value="Peptidase_S24_S26"/>
    <property type="match status" value="1"/>
</dbReference>
<evidence type="ECO:0000256" key="3">
    <source>
        <dbReference type="ARBA" id="ARBA00011035"/>
    </source>
</evidence>
<dbReference type="GO" id="GO:0009003">
    <property type="term" value="F:signal peptidase activity"/>
    <property type="evidence" value="ECO:0007669"/>
    <property type="project" value="UniProtKB-EC"/>
</dbReference>
<comment type="caution">
    <text evidence="12">The sequence shown here is derived from an EMBL/GenBank/DDBJ whole genome shotgun (WGS) entry which is preliminary data.</text>
</comment>
<dbReference type="AlphaFoldDB" id="S8CFC2"/>